<evidence type="ECO:0000256" key="5">
    <source>
        <dbReference type="ARBA" id="ARBA00022801"/>
    </source>
</evidence>
<evidence type="ECO:0000259" key="11">
    <source>
        <dbReference type="Pfam" id="PF08244"/>
    </source>
</evidence>
<dbReference type="Proteomes" id="UP000199488">
    <property type="component" value="Unassembled WGS sequence"/>
</dbReference>
<keyword evidence="9" id="KW-0119">Carbohydrate metabolism</keyword>
<dbReference type="GO" id="GO:0005985">
    <property type="term" value="P:sucrose metabolic process"/>
    <property type="evidence" value="ECO:0007669"/>
    <property type="project" value="UniProtKB-UniPathway"/>
</dbReference>
<evidence type="ECO:0000313" key="12">
    <source>
        <dbReference type="EMBL" id="SDW85307.1"/>
    </source>
</evidence>
<dbReference type="InterPro" id="IPR013320">
    <property type="entry name" value="ConA-like_dom_sf"/>
</dbReference>
<dbReference type="Pfam" id="PF08244">
    <property type="entry name" value="Glyco_hydro_32C"/>
    <property type="match status" value="1"/>
</dbReference>
<comment type="subcellular location">
    <subcellularLocation>
        <location evidence="9">Cytoplasm</location>
    </subcellularLocation>
</comment>
<evidence type="ECO:0000256" key="4">
    <source>
        <dbReference type="ARBA" id="ARBA00019623"/>
    </source>
</evidence>
<accession>A0A1H2WXP1</accession>
<proteinExistence type="inferred from homology"/>
<keyword evidence="5 8" id="KW-0378">Hydrolase</keyword>
<comment type="similarity">
    <text evidence="2 8">Belongs to the glycosyl hydrolase 32 family.</text>
</comment>
<dbReference type="InterPro" id="IPR051214">
    <property type="entry name" value="GH32_Enzymes"/>
</dbReference>
<evidence type="ECO:0000256" key="2">
    <source>
        <dbReference type="ARBA" id="ARBA00009902"/>
    </source>
</evidence>
<dbReference type="EC" id="3.2.1.26" evidence="3 8"/>
<keyword evidence="9" id="KW-0963">Cytoplasm</keyword>
<sequence>MNHQQQINKAVKGIASIQKKNKKEYWRPAFHITAPVSWMNDPNGFSMFKDEYHLFYQYHPYSPEWDNMHWGHVKSPDLVHWEHLPPALAPSEPYDTDGCFSGSAVEADGELVLMYTGNVWTGPDPDEDLKQVQCLATSTDGLRFEKHVQNPVVSEAPAGRTHPNHFRDPKVWRENDYYYAVLGSRTVDNVGQALLYRSENLLEWEFMNILAAGRGNMGYMWECPDLFRLDGFDVLVMSPQGVLPEGERYHNLHQAVYAVGDLDLEKGTFEFDVFHPLDHGFDFYAPQTTLDRFGRRIVIGWFAMWESDMPEKEELWAGAMSLPRVLSCEAGRWKSRPLPEMADLRREEVKRSGVIIEDERQIEGVEGNCLELQVVIDPQQAEQCGVDLLANESTGEKTKLVYNAREQKITLDREKSGTGPGGTRTTDVVLENGLLHLHIFIDHSTVEVFMQGGEKVMSARVYPAEASTGVRFFSDRTIELVEIRKWKLSKSISTAAPDMQLLLKNE</sequence>
<dbReference type="SUPFAM" id="SSF75005">
    <property type="entry name" value="Arabinanase/levansucrase/invertase"/>
    <property type="match status" value="1"/>
</dbReference>
<dbReference type="RefSeq" id="WP_091615787.1">
    <property type="nucleotide sequence ID" value="NZ_FNNC01000006.1"/>
</dbReference>
<dbReference type="Gene3D" id="2.115.10.20">
    <property type="entry name" value="Glycosyl hydrolase domain, family 43"/>
    <property type="match status" value="1"/>
</dbReference>
<keyword evidence="6 8" id="KW-0326">Glycosidase</keyword>
<evidence type="ECO:0000256" key="1">
    <source>
        <dbReference type="ARBA" id="ARBA00004914"/>
    </source>
</evidence>
<dbReference type="PANTHER" id="PTHR43101">
    <property type="entry name" value="BETA-FRUCTOSIDASE"/>
    <property type="match status" value="1"/>
</dbReference>
<dbReference type="UniPathway" id="UPA00238"/>
<feature type="domain" description="Glycosyl hydrolase family 32 N-terminal" evidence="10">
    <location>
        <begin position="31"/>
        <end position="330"/>
    </location>
</feature>
<dbReference type="InterPro" id="IPR013189">
    <property type="entry name" value="Glyco_hydro_32_C"/>
</dbReference>
<comment type="function">
    <text evidence="9">Enables the bacterium to metabolize sucrose as a sole carbon source.</text>
</comment>
<dbReference type="SMART" id="SM00640">
    <property type="entry name" value="Glyco_32"/>
    <property type="match status" value="1"/>
</dbReference>
<evidence type="ECO:0000256" key="6">
    <source>
        <dbReference type="ARBA" id="ARBA00023295"/>
    </source>
</evidence>
<gene>
    <name evidence="12" type="ORF">SAMN05421781_2543</name>
</gene>
<organism evidence="12 13">
    <name type="scientific">Marinococcus luteus</name>
    <dbReference type="NCBI Taxonomy" id="1122204"/>
    <lineage>
        <taxon>Bacteria</taxon>
        <taxon>Bacillati</taxon>
        <taxon>Bacillota</taxon>
        <taxon>Bacilli</taxon>
        <taxon>Bacillales</taxon>
        <taxon>Bacillaceae</taxon>
        <taxon>Marinococcus</taxon>
    </lineage>
</organism>
<protein>
    <recommendedName>
        <fullName evidence="4 8">Sucrose-6-phosphate hydrolase</fullName>
        <ecNumber evidence="3 8">3.2.1.26</ecNumber>
    </recommendedName>
    <alternativeName>
        <fullName evidence="7 9">Invertase</fullName>
    </alternativeName>
</protein>
<evidence type="ECO:0000256" key="9">
    <source>
        <dbReference type="RuleBase" id="RU365015"/>
    </source>
</evidence>
<dbReference type="SUPFAM" id="SSF49899">
    <property type="entry name" value="Concanavalin A-like lectins/glucanases"/>
    <property type="match status" value="1"/>
</dbReference>
<dbReference type="PANTHER" id="PTHR43101:SF1">
    <property type="entry name" value="BETA-FRUCTOSIDASE"/>
    <property type="match status" value="1"/>
</dbReference>
<comment type="catalytic activity">
    <reaction evidence="8">
        <text>Hydrolysis of terminal non-reducing beta-D-fructofuranoside residues in beta-D-fructofuranosides.</text>
        <dbReference type="EC" id="3.2.1.26"/>
    </reaction>
</comment>
<evidence type="ECO:0000256" key="3">
    <source>
        <dbReference type="ARBA" id="ARBA00012758"/>
    </source>
</evidence>
<dbReference type="STRING" id="1122204.SAMN05421781_2543"/>
<dbReference type="OrthoDB" id="9759709at2"/>
<dbReference type="InterPro" id="IPR006232">
    <property type="entry name" value="Suc6P_hydrolase"/>
</dbReference>
<dbReference type="EMBL" id="FNNC01000006">
    <property type="protein sequence ID" value="SDW85307.1"/>
    <property type="molecule type" value="Genomic_DNA"/>
</dbReference>
<evidence type="ECO:0000313" key="13">
    <source>
        <dbReference type="Proteomes" id="UP000199488"/>
    </source>
</evidence>
<feature type="domain" description="Glycosyl hydrolase family 32 C-terminal" evidence="11">
    <location>
        <begin position="340"/>
        <end position="486"/>
    </location>
</feature>
<dbReference type="GO" id="GO:0005737">
    <property type="term" value="C:cytoplasm"/>
    <property type="evidence" value="ECO:0007669"/>
    <property type="project" value="UniProtKB-SubCell"/>
</dbReference>
<evidence type="ECO:0000259" key="10">
    <source>
        <dbReference type="Pfam" id="PF00251"/>
    </source>
</evidence>
<dbReference type="Gene3D" id="2.60.120.560">
    <property type="entry name" value="Exo-inulinase, domain 1"/>
    <property type="match status" value="1"/>
</dbReference>
<dbReference type="CDD" id="cd08996">
    <property type="entry name" value="GH32_FFase"/>
    <property type="match status" value="1"/>
</dbReference>
<reference evidence="12 13" key="1">
    <citation type="submission" date="2016-10" db="EMBL/GenBank/DDBJ databases">
        <authorList>
            <person name="de Groot N.N."/>
        </authorList>
    </citation>
    <scope>NUCLEOTIDE SEQUENCE [LARGE SCALE GENOMIC DNA]</scope>
    <source>
        <strain evidence="12 13">DSM 23126</strain>
    </source>
</reference>
<evidence type="ECO:0000256" key="8">
    <source>
        <dbReference type="RuleBase" id="RU362110"/>
    </source>
</evidence>
<dbReference type="NCBIfam" id="TIGR01322">
    <property type="entry name" value="scrB_fam"/>
    <property type="match status" value="1"/>
</dbReference>
<dbReference type="InterPro" id="IPR013148">
    <property type="entry name" value="Glyco_hydro_32_N"/>
</dbReference>
<name>A0A1H2WXP1_9BACI</name>
<dbReference type="InterPro" id="IPR023296">
    <property type="entry name" value="Glyco_hydro_beta-prop_sf"/>
</dbReference>
<dbReference type="InterPro" id="IPR001362">
    <property type="entry name" value="Glyco_hydro_32"/>
</dbReference>
<dbReference type="Pfam" id="PF00251">
    <property type="entry name" value="Glyco_hydro_32N"/>
    <property type="match status" value="1"/>
</dbReference>
<comment type="pathway">
    <text evidence="1 9">Glycan biosynthesis; sucrose metabolism.</text>
</comment>
<keyword evidence="13" id="KW-1185">Reference proteome</keyword>
<dbReference type="AlphaFoldDB" id="A0A1H2WXP1"/>
<evidence type="ECO:0000256" key="7">
    <source>
        <dbReference type="ARBA" id="ARBA00033367"/>
    </source>
</evidence>
<dbReference type="GO" id="GO:0004564">
    <property type="term" value="F:beta-fructofuranosidase activity"/>
    <property type="evidence" value="ECO:0007669"/>
    <property type="project" value="UniProtKB-EC"/>
</dbReference>